<dbReference type="InterPro" id="IPR050845">
    <property type="entry name" value="Cu-binding_ET"/>
</dbReference>
<feature type="chain" id="PRO_5038370035" description="EfeO-type cupredoxin-like domain-containing protein" evidence="3">
    <location>
        <begin position="23"/>
        <end position="121"/>
    </location>
</feature>
<dbReference type="GO" id="GO:0046872">
    <property type="term" value="F:metal ion binding"/>
    <property type="evidence" value="ECO:0007669"/>
    <property type="project" value="UniProtKB-KW"/>
</dbReference>
<dbReference type="RefSeq" id="WP_120746496.1">
    <property type="nucleotide sequence ID" value="NZ_RBAH01000004.1"/>
</dbReference>
<keyword evidence="6" id="KW-1185">Reference proteome</keyword>
<dbReference type="PROSITE" id="PS51257">
    <property type="entry name" value="PROKAR_LIPOPROTEIN"/>
    <property type="match status" value="1"/>
</dbReference>
<dbReference type="AlphaFoldDB" id="A0A3B0CJA0"/>
<dbReference type="SUPFAM" id="SSF49503">
    <property type="entry name" value="Cupredoxins"/>
    <property type="match status" value="1"/>
</dbReference>
<dbReference type="Gene3D" id="2.60.40.420">
    <property type="entry name" value="Cupredoxins - blue copper proteins"/>
    <property type="match status" value="1"/>
</dbReference>
<dbReference type="Pfam" id="PF13473">
    <property type="entry name" value="Cupredoxin_1"/>
    <property type="match status" value="1"/>
</dbReference>
<evidence type="ECO:0000313" key="5">
    <source>
        <dbReference type="EMBL" id="RKN85473.1"/>
    </source>
</evidence>
<feature type="domain" description="EfeO-type cupredoxin-like" evidence="4">
    <location>
        <begin position="16"/>
        <end position="120"/>
    </location>
</feature>
<protein>
    <recommendedName>
        <fullName evidence="4">EfeO-type cupredoxin-like domain-containing protein</fullName>
    </recommendedName>
</protein>
<dbReference type="EMBL" id="RBAH01000004">
    <property type="protein sequence ID" value="RKN85473.1"/>
    <property type="molecule type" value="Genomic_DNA"/>
</dbReference>
<keyword evidence="2" id="KW-0186">Copper</keyword>
<evidence type="ECO:0000313" key="6">
    <source>
        <dbReference type="Proteomes" id="UP000282311"/>
    </source>
</evidence>
<feature type="signal peptide" evidence="3">
    <location>
        <begin position="1"/>
        <end position="22"/>
    </location>
</feature>
<organism evidence="5 6">
    <name type="scientific">Paenibacillus ginsengarvi</name>
    <dbReference type="NCBI Taxonomy" id="400777"/>
    <lineage>
        <taxon>Bacteria</taxon>
        <taxon>Bacillati</taxon>
        <taxon>Bacillota</taxon>
        <taxon>Bacilli</taxon>
        <taxon>Bacillales</taxon>
        <taxon>Paenibacillaceae</taxon>
        <taxon>Paenibacillus</taxon>
    </lineage>
</organism>
<proteinExistence type="predicted"/>
<reference evidence="5 6" key="1">
    <citation type="journal article" date="2007" name="Int. J. Syst. Evol. Microbiol.">
        <title>Paenibacillus ginsengarvi sp. nov., isolated from soil from ginseng cultivation.</title>
        <authorList>
            <person name="Yoon M.H."/>
            <person name="Ten L.N."/>
            <person name="Im W.T."/>
        </authorList>
    </citation>
    <scope>NUCLEOTIDE SEQUENCE [LARGE SCALE GENOMIC DNA]</scope>
    <source>
        <strain evidence="5 6">KCTC 13059</strain>
    </source>
</reference>
<accession>A0A3B0CJA0</accession>
<name>A0A3B0CJA0_9BACL</name>
<dbReference type="InterPro" id="IPR028096">
    <property type="entry name" value="EfeO_Cupredoxin"/>
</dbReference>
<evidence type="ECO:0000259" key="4">
    <source>
        <dbReference type="Pfam" id="PF13473"/>
    </source>
</evidence>
<dbReference type="Proteomes" id="UP000282311">
    <property type="component" value="Unassembled WGS sequence"/>
</dbReference>
<dbReference type="OrthoDB" id="279535at2"/>
<evidence type="ECO:0000256" key="3">
    <source>
        <dbReference type="SAM" id="SignalP"/>
    </source>
</evidence>
<keyword evidence="3" id="KW-0732">Signal</keyword>
<keyword evidence="1" id="KW-0479">Metal-binding</keyword>
<comment type="caution">
    <text evidence="5">The sequence shown here is derived from an EMBL/GenBank/DDBJ whole genome shotgun (WGS) entry which is preliminary data.</text>
</comment>
<gene>
    <name evidence="5" type="ORF">D7M11_07215</name>
</gene>
<sequence length="121" mass="13092">MRAWIVSVGVLLSVLLLLSACGKQEEGASGTASGETKEVTIDAKNFDFDVKEIKVKKGDTVKVTLKNSEGNHAVKFEGYNKEVKGNQTITFVASKTGEFNYICSIFCGDGHNKMTGKLIVE</sequence>
<dbReference type="InterPro" id="IPR008972">
    <property type="entry name" value="Cupredoxin"/>
</dbReference>
<evidence type="ECO:0000256" key="2">
    <source>
        <dbReference type="ARBA" id="ARBA00023008"/>
    </source>
</evidence>
<evidence type="ECO:0000256" key="1">
    <source>
        <dbReference type="ARBA" id="ARBA00022723"/>
    </source>
</evidence>
<dbReference type="PANTHER" id="PTHR38439">
    <property type="entry name" value="AURACYANIN-B"/>
    <property type="match status" value="1"/>
</dbReference>
<dbReference type="PANTHER" id="PTHR38439:SF3">
    <property type="entry name" value="COPPER-RESISTANT CUPROPROTEIN COPI"/>
    <property type="match status" value="1"/>
</dbReference>